<comment type="caution">
    <text evidence="1">The sequence shown here is derived from an EMBL/GenBank/DDBJ whole genome shotgun (WGS) entry which is preliminary data.</text>
</comment>
<gene>
    <name evidence="1" type="ORF">J2045_003366</name>
</gene>
<sequence length="104" mass="12373">MRDERLKQLLVYNKELSTRARLVPGADDMQQWVFRPAGRYRNRLFFVWISDTREVGGTRCRDDHTDPTEPWKWHAYLPKKFLRVMLDLAPQEEVAEAIAKTLIN</sequence>
<accession>A0ABU0GB39</accession>
<evidence type="ECO:0000313" key="1">
    <source>
        <dbReference type="EMBL" id="MDQ0422318.1"/>
    </source>
</evidence>
<reference evidence="1 2" key="1">
    <citation type="submission" date="2023-07" db="EMBL/GenBank/DDBJ databases">
        <title>Genomic Encyclopedia of Type Strains, Phase IV (KMG-IV): sequencing the most valuable type-strain genomes for metagenomic binning, comparative biology and taxonomic classification.</title>
        <authorList>
            <person name="Goeker M."/>
        </authorList>
    </citation>
    <scope>NUCLEOTIDE SEQUENCE [LARGE SCALE GENOMIC DNA]</scope>
    <source>
        <strain evidence="1 2">DSM 1111</strain>
    </source>
</reference>
<dbReference type="Proteomes" id="UP001238496">
    <property type="component" value="Unassembled WGS sequence"/>
</dbReference>
<proteinExistence type="predicted"/>
<name>A0ABU0GB39_9HYPH</name>
<dbReference type="EMBL" id="JAUSUW010000010">
    <property type="protein sequence ID" value="MDQ0422318.1"/>
    <property type="molecule type" value="Genomic_DNA"/>
</dbReference>
<organism evidence="1 2">
    <name type="scientific">Peteryoungia aggregata LMG 23059</name>
    <dbReference type="NCBI Taxonomy" id="1368425"/>
    <lineage>
        <taxon>Bacteria</taxon>
        <taxon>Pseudomonadati</taxon>
        <taxon>Pseudomonadota</taxon>
        <taxon>Alphaproteobacteria</taxon>
        <taxon>Hyphomicrobiales</taxon>
        <taxon>Rhizobiaceae</taxon>
        <taxon>Peteryoungia</taxon>
    </lineage>
</organism>
<keyword evidence="2" id="KW-1185">Reference proteome</keyword>
<dbReference type="RefSeq" id="WP_307374765.1">
    <property type="nucleotide sequence ID" value="NZ_JAUSUW010000010.1"/>
</dbReference>
<evidence type="ECO:0000313" key="2">
    <source>
        <dbReference type="Proteomes" id="UP001238496"/>
    </source>
</evidence>
<protein>
    <submittedName>
        <fullName evidence="1">Uncharacterized protein</fullName>
    </submittedName>
</protein>